<dbReference type="GO" id="GO:0019005">
    <property type="term" value="C:SCF ubiquitin ligase complex"/>
    <property type="evidence" value="ECO:0007669"/>
    <property type="project" value="TreeGrafter"/>
</dbReference>
<keyword evidence="1" id="KW-0175">Coiled coil</keyword>
<accession>A0A0D7AYS9</accession>
<evidence type="ECO:0000259" key="2">
    <source>
        <dbReference type="Pfam" id="PF12937"/>
    </source>
</evidence>
<dbReference type="OrthoDB" id="3365698at2759"/>
<dbReference type="GO" id="GO:0031146">
    <property type="term" value="P:SCF-dependent proteasomal ubiquitin-dependent protein catabolic process"/>
    <property type="evidence" value="ECO:0007669"/>
    <property type="project" value="TreeGrafter"/>
</dbReference>
<name>A0A0D7AYS9_9AGAR</name>
<dbReference type="STRING" id="1314674.A0A0D7AYS9"/>
<keyword evidence="4" id="KW-1185">Reference proteome</keyword>
<dbReference type="InterPro" id="IPR032675">
    <property type="entry name" value="LRR_dom_sf"/>
</dbReference>
<dbReference type="AlphaFoldDB" id="A0A0D7AYS9"/>
<protein>
    <recommendedName>
        <fullName evidence="2">F-box domain-containing protein</fullName>
    </recommendedName>
</protein>
<dbReference type="Pfam" id="PF12937">
    <property type="entry name" value="F-box-like"/>
    <property type="match status" value="1"/>
</dbReference>
<dbReference type="PANTHER" id="PTHR13318:SF190">
    <property type="entry name" value="PARTNER OF PAIRED, ISOFORM B"/>
    <property type="match status" value="1"/>
</dbReference>
<dbReference type="PANTHER" id="PTHR13318">
    <property type="entry name" value="PARTNER OF PAIRED, ISOFORM B-RELATED"/>
    <property type="match status" value="1"/>
</dbReference>
<evidence type="ECO:0000256" key="1">
    <source>
        <dbReference type="SAM" id="Coils"/>
    </source>
</evidence>
<dbReference type="EMBL" id="KN880701">
    <property type="protein sequence ID" value="KIY63372.1"/>
    <property type="molecule type" value="Genomic_DNA"/>
</dbReference>
<gene>
    <name evidence="3" type="ORF">CYLTODRAFT_140940</name>
</gene>
<organism evidence="3 4">
    <name type="scientific">Cylindrobasidium torrendii FP15055 ss-10</name>
    <dbReference type="NCBI Taxonomy" id="1314674"/>
    <lineage>
        <taxon>Eukaryota</taxon>
        <taxon>Fungi</taxon>
        <taxon>Dikarya</taxon>
        <taxon>Basidiomycota</taxon>
        <taxon>Agaricomycotina</taxon>
        <taxon>Agaricomycetes</taxon>
        <taxon>Agaricomycetidae</taxon>
        <taxon>Agaricales</taxon>
        <taxon>Marasmiineae</taxon>
        <taxon>Physalacriaceae</taxon>
        <taxon>Cylindrobasidium</taxon>
    </lineage>
</organism>
<proteinExistence type="predicted"/>
<feature type="coiled-coil region" evidence="1">
    <location>
        <begin position="66"/>
        <end position="93"/>
    </location>
</feature>
<evidence type="ECO:0000313" key="3">
    <source>
        <dbReference type="EMBL" id="KIY63372.1"/>
    </source>
</evidence>
<dbReference type="Gene3D" id="3.80.10.10">
    <property type="entry name" value="Ribonuclease Inhibitor"/>
    <property type="match status" value="1"/>
</dbReference>
<dbReference type="SUPFAM" id="SSF52047">
    <property type="entry name" value="RNI-like"/>
    <property type="match status" value="1"/>
</dbReference>
<feature type="domain" description="F-box" evidence="2">
    <location>
        <begin position="106"/>
        <end position="165"/>
    </location>
</feature>
<sequence>MSAMDIVQKDIYCPRCHLPASEPTRLSQRPSPFSQYLGTTFSQYDQVPHDAHSRLSTFIGDISADIQTIDNEIKAIEAAAQRLRNQRQEAEIFLYAHQGLLCRAHDLPNEVLCQIFLACLRPGGRYSLYGRKHLSERSAPWNIIAVCRRWRQVGCDFSRLWTGPSFKLRSSHEMELGLDTRGRPNRITTTLTRAKNEPLTLDVDLDSKDPNDCLSGLGDFFPRVENLYLRGHPGRYRVYEGAENNNDFPNLRKLSLTMSIDEIDAVRLPDDVPNTVYWDRLLAIIQSCPPLQELELLLDIDDNVLRASDIHLQIDSLGFPLTELKTLTLQTGSLRCTARLLRHCASITELDLRSCRVSDSATIRRPIFLPNLHTLRLDGAEKVSSHLKCPALRHVINTGRQGIRIRRLHNTLVLSGCALESLDLVIDNYYSRKQCPSDSDWDALLPLLAGLRTLTLRVSDQEDLETLSTLTRPNVFPSLETLNLRYKADFHSLAAPYKKDADIVIERFLEVCVHKVAGPRLRRLVVMFESRRGAAMNKYLTSPDGPSPYKPPFRESTLLARLRSWKAEGIWVCVGQHDTQYGEDTDEVLPSVQRTGVVQYEAIV</sequence>
<dbReference type="Proteomes" id="UP000054007">
    <property type="component" value="Unassembled WGS sequence"/>
</dbReference>
<evidence type="ECO:0000313" key="4">
    <source>
        <dbReference type="Proteomes" id="UP000054007"/>
    </source>
</evidence>
<reference evidence="3 4" key="1">
    <citation type="journal article" date="2015" name="Fungal Genet. Biol.">
        <title>Evolution of novel wood decay mechanisms in Agaricales revealed by the genome sequences of Fistulina hepatica and Cylindrobasidium torrendii.</title>
        <authorList>
            <person name="Floudas D."/>
            <person name="Held B.W."/>
            <person name="Riley R."/>
            <person name="Nagy L.G."/>
            <person name="Koehler G."/>
            <person name="Ransdell A.S."/>
            <person name="Younus H."/>
            <person name="Chow J."/>
            <person name="Chiniquy J."/>
            <person name="Lipzen A."/>
            <person name="Tritt A."/>
            <person name="Sun H."/>
            <person name="Haridas S."/>
            <person name="LaButti K."/>
            <person name="Ohm R.A."/>
            <person name="Kues U."/>
            <person name="Blanchette R.A."/>
            <person name="Grigoriev I.V."/>
            <person name="Minto R.E."/>
            <person name="Hibbett D.S."/>
        </authorList>
    </citation>
    <scope>NUCLEOTIDE SEQUENCE [LARGE SCALE GENOMIC DNA]</scope>
    <source>
        <strain evidence="3 4">FP15055 ss-10</strain>
    </source>
</reference>
<dbReference type="InterPro" id="IPR001810">
    <property type="entry name" value="F-box_dom"/>
</dbReference>